<evidence type="ECO:0000313" key="1">
    <source>
        <dbReference type="EMBL" id="KKM65832.1"/>
    </source>
</evidence>
<organism evidence="1">
    <name type="scientific">marine sediment metagenome</name>
    <dbReference type="NCBI Taxonomy" id="412755"/>
    <lineage>
        <taxon>unclassified sequences</taxon>
        <taxon>metagenomes</taxon>
        <taxon>ecological metagenomes</taxon>
    </lineage>
</organism>
<reference evidence="1" key="1">
    <citation type="journal article" date="2015" name="Nature">
        <title>Complex archaea that bridge the gap between prokaryotes and eukaryotes.</title>
        <authorList>
            <person name="Spang A."/>
            <person name="Saw J.H."/>
            <person name="Jorgensen S.L."/>
            <person name="Zaremba-Niedzwiedzka K."/>
            <person name="Martijn J."/>
            <person name="Lind A.E."/>
            <person name="van Eijk R."/>
            <person name="Schleper C."/>
            <person name="Guy L."/>
            <person name="Ettema T.J."/>
        </authorList>
    </citation>
    <scope>NUCLEOTIDE SEQUENCE</scope>
</reference>
<proteinExistence type="predicted"/>
<sequence length="385" mass="40701">MKNSRLSKGILTLLILATLLLLVGCTEGEPGWGNVRFIDETGTAFGVERIDNKPNVASTPEGWEIARRNISGAVGHRAVGHNGGVGASLEDLCEQGGIVNLPLSTTAMQIDGSHANDTGVVIYTSTATGGSTTTLQDTGQDFTAGSIVAVGDTILLDDDVEWGTVAAVAATELTANSTFTGNIIVANGDNYRIVDKSAGGTGVQVVEVEGLTGDYIEQREFVITNGLGIRTLSKSFLRVNSFHTMFAGARVVGTDLVASGTILLEDQATGTVTYGQITVNSNMMLQAIRTVPSGKIMYIYDFSGASVGGKDAEILLRATADYHDRHLLPDIFIFQDIIHTQDADSHHVYDIPFRIPAKADVKISAIGSGAGTNIIASFGYWLEDE</sequence>
<dbReference type="EMBL" id="LAZR01010651">
    <property type="protein sequence ID" value="KKM65832.1"/>
    <property type="molecule type" value="Genomic_DNA"/>
</dbReference>
<name>A0A0F9M9P7_9ZZZZ</name>
<protein>
    <submittedName>
        <fullName evidence="1">Uncharacterized protein</fullName>
    </submittedName>
</protein>
<gene>
    <name evidence="1" type="ORF">LCGC14_1487270</name>
</gene>
<dbReference type="AlphaFoldDB" id="A0A0F9M9P7"/>
<dbReference type="PROSITE" id="PS51257">
    <property type="entry name" value="PROKAR_LIPOPROTEIN"/>
    <property type="match status" value="1"/>
</dbReference>
<comment type="caution">
    <text evidence="1">The sequence shown here is derived from an EMBL/GenBank/DDBJ whole genome shotgun (WGS) entry which is preliminary data.</text>
</comment>
<accession>A0A0F9M9P7</accession>